<gene>
    <name evidence="1" type="ORF">U0070_002652</name>
</gene>
<proteinExistence type="predicted"/>
<name>A0AAW0IZ00_MYOGA</name>
<comment type="caution">
    <text evidence="1">The sequence shown here is derived from an EMBL/GenBank/DDBJ whole genome shotgun (WGS) entry which is preliminary data.</text>
</comment>
<keyword evidence="2" id="KW-1185">Reference proteome</keyword>
<organism evidence="1 2">
    <name type="scientific">Myodes glareolus</name>
    <name type="common">Bank vole</name>
    <name type="synonym">Clethrionomys glareolus</name>
    <dbReference type="NCBI Taxonomy" id="447135"/>
    <lineage>
        <taxon>Eukaryota</taxon>
        <taxon>Metazoa</taxon>
        <taxon>Chordata</taxon>
        <taxon>Craniata</taxon>
        <taxon>Vertebrata</taxon>
        <taxon>Euteleostomi</taxon>
        <taxon>Mammalia</taxon>
        <taxon>Eutheria</taxon>
        <taxon>Euarchontoglires</taxon>
        <taxon>Glires</taxon>
        <taxon>Rodentia</taxon>
        <taxon>Myomorpha</taxon>
        <taxon>Muroidea</taxon>
        <taxon>Cricetidae</taxon>
        <taxon>Arvicolinae</taxon>
        <taxon>Myodes</taxon>
    </lineage>
</organism>
<accession>A0AAW0IZ00</accession>
<dbReference type="Proteomes" id="UP001488838">
    <property type="component" value="Unassembled WGS sequence"/>
</dbReference>
<evidence type="ECO:0000313" key="1">
    <source>
        <dbReference type="EMBL" id="KAK7819548.1"/>
    </source>
</evidence>
<dbReference type="EMBL" id="JBBHLL010000079">
    <property type="protein sequence ID" value="KAK7819548.1"/>
    <property type="molecule type" value="Genomic_DNA"/>
</dbReference>
<protein>
    <submittedName>
        <fullName evidence="1">Uncharacterized protein</fullName>
    </submittedName>
</protein>
<dbReference type="AlphaFoldDB" id="A0AAW0IZ00"/>
<evidence type="ECO:0000313" key="2">
    <source>
        <dbReference type="Proteomes" id="UP001488838"/>
    </source>
</evidence>
<reference evidence="1 2" key="1">
    <citation type="journal article" date="2023" name="bioRxiv">
        <title>Conserved and derived expression patterns and positive selection on dental genes reveal complex evolutionary context of ever-growing rodent molars.</title>
        <authorList>
            <person name="Calamari Z.T."/>
            <person name="Song A."/>
            <person name="Cohen E."/>
            <person name="Akter M."/>
            <person name="Roy R.D."/>
            <person name="Hallikas O."/>
            <person name="Christensen M.M."/>
            <person name="Li P."/>
            <person name="Marangoni P."/>
            <person name="Jernvall J."/>
            <person name="Klein O.D."/>
        </authorList>
    </citation>
    <scope>NUCLEOTIDE SEQUENCE [LARGE SCALE GENOMIC DNA]</scope>
    <source>
        <strain evidence="1">V071</strain>
    </source>
</reference>
<sequence>MSDMEDDFMCNEEEDYDLVYSENSNSEPNVDKENQSCNSKALKEDGTKTALSSFQKALELEVEKGE</sequence>